<sequence>MSYSIVDCYVVPDPYFNFSSLKELCAQTFLHLLETKCSVKMFADIPPALYVYLVETSILNIFYEDYDDNSYSMNLPYSLIQLLHNWPMEKFVLSQLMPYLPPRYRDVHNKSQDWMLQRENRPIERIYMYLHKCYGLLADAIFEYILTNDVRFNIIGVAKKVDLTRVSYYVMYCNKFSPKKVFKILKRRATVNSVRRTWQSFRRRIMKKKSYSTNLNEKKLEVYVGLRFDTECYVSALKQILKMNNSEPGADISIHYKQIEVNSSQQDPDERVDFTQLLFDNRTHYLKLRSGNPDGTYTLVNMCNCLPDLQSICIEGISIPSIKCFVNLQHLTELSLVSIYLNGQLGHICDLKTGLITLWLEDCSLDNEDLDILSSSHHTASLQEVNLSNNTFTDPCKDSATSPNSGLIGLVEKLTEVRMLNLHWLDLHLWSDSSLQLLANSFSDRPKLTILKLVGRNLFPDRVMITIMSKLAKSESLKLISLDFPIDVPYNQSEVFHLRFLRTLHEVSCRDDLQVISGVNHLTVMVN</sequence>
<dbReference type="PANTHER" id="PTHR14224">
    <property type="entry name" value="SIMILAR TO PREFERENTIALLY EXPRESSED ANTIGEN IN MELANOMA-LIKE 3"/>
    <property type="match status" value="1"/>
</dbReference>
<dbReference type="SUPFAM" id="SSF52047">
    <property type="entry name" value="RNI-like"/>
    <property type="match status" value="1"/>
</dbReference>
<comment type="caution">
    <text evidence="2">The sequence shown here is derived from an EMBL/GenBank/DDBJ whole genome shotgun (WGS) entry which is preliminary data.</text>
</comment>
<dbReference type="Proteomes" id="UP001497623">
    <property type="component" value="Unassembled WGS sequence"/>
</dbReference>
<dbReference type="InterPro" id="IPR032675">
    <property type="entry name" value="LRR_dom_sf"/>
</dbReference>
<dbReference type="AlphaFoldDB" id="A0AAV2Q9Y4"/>
<dbReference type="EMBL" id="CAXKWB010004323">
    <property type="protein sequence ID" value="CAL4073344.1"/>
    <property type="molecule type" value="Genomic_DNA"/>
</dbReference>
<dbReference type="PANTHER" id="PTHR14224:SF37">
    <property type="entry name" value="LEUCINE-RICH REPEAT-CONTAINING PROTEIN 14"/>
    <property type="match status" value="1"/>
</dbReference>
<gene>
    <name evidence="2" type="ORF">MNOR_LOCUS9100</name>
</gene>
<accession>A0AAV2Q9Y4</accession>
<dbReference type="Gene3D" id="3.80.10.10">
    <property type="entry name" value="Ribonuclease Inhibitor"/>
    <property type="match status" value="1"/>
</dbReference>
<evidence type="ECO:0000313" key="2">
    <source>
        <dbReference type="EMBL" id="CAL4073344.1"/>
    </source>
</evidence>
<evidence type="ECO:0000313" key="3">
    <source>
        <dbReference type="Proteomes" id="UP001497623"/>
    </source>
</evidence>
<evidence type="ECO:0000256" key="1">
    <source>
        <dbReference type="ARBA" id="ARBA00022737"/>
    </source>
</evidence>
<dbReference type="GO" id="GO:0005737">
    <property type="term" value="C:cytoplasm"/>
    <property type="evidence" value="ECO:0007669"/>
    <property type="project" value="TreeGrafter"/>
</dbReference>
<name>A0AAV2Q9Y4_MEGNR</name>
<keyword evidence="3" id="KW-1185">Reference proteome</keyword>
<reference evidence="2 3" key="1">
    <citation type="submission" date="2024-05" db="EMBL/GenBank/DDBJ databases">
        <authorList>
            <person name="Wallberg A."/>
        </authorList>
    </citation>
    <scope>NUCLEOTIDE SEQUENCE [LARGE SCALE GENOMIC DNA]</scope>
</reference>
<keyword evidence="1" id="KW-0677">Repeat</keyword>
<protein>
    <submittedName>
        <fullName evidence="2">Uncharacterized protein</fullName>
    </submittedName>
</protein>
<proteinExistence type="predicted"/>
<organism evidence="2 3">
    <name type="scientific">Meganyctiphanes norvegica</name>
    <name type="common">Northern krill</name>
    <name type="synonym">Thysanopoda norvegica</name>
    <dbReference type="NCBI Taxonomy" id="48144"/>
    <lineage>
        <taxon>Eukaryota</taxon>
        <taxon>Metazoa</taxon>
        <taxon>Ecdysozoa</taxon>
        <taxon>Arthropoda</taxon>
        <taxon>Crustacea</taxon>
        <taxon>Multicrustacea</taxon>
        <taxon>Malacostraca</taxon>
        <taxon>Eumalacostraca</taxon>
        <taxon>Eucarida</taxon>
        <taxon>Euphausiacea</taxon>
        <taxon>Euphausiidae</taxon>
        <taxon>Meganyctiphanes</taxon>
    </lineage>
</organism>
<dbReference type="InterPro" id="IPR050694">
    <property type="entry name" value="LRRC14/PRAME"/>
</dbReference>